<dbReference type="GeneID" id="36399683"/>
<dbReference type="AlphaFoldDB" id="A0A0P1A8X5"/>
<accession>A0A0P1A8X5</accession>
<keyword evidence="2" id="KW-1185">Reference proteome</keyword>
<protein>
    <submittedName>
        <fullName evidence="1">Uncharacterized protein</fullName>
    </submittedName>
</protein>
<dbReference type="EMBL" id="CCYD01000261">
    <property type="protein sequence ID" value="CEG37181.1"/>
    <property type="molecule type" value="Genomic_DNA"/>
</dbReference>
<reference evidence="2" key="1">
    <citation type="submission" date="2014-09" db="EMBL/GenBank/DDBJ databases">
        <authorList>
            <person name="Sharma Rahul"/>
            <person name="Thines Marco"/>
        </authorList>
    </citation>
    <scope>NUCLEOTIDE SEQUENCE [LARGE SCALE GENOMIC DNA]</scope>
</reference>
<evidence type="ECO:0000313" key="1">
    <source>
        <dbReference type="EMBL" id="CEG37181.1"/>
    </source>
</evidence>
<sequence>MEKRISSDFCLRFLLISTLDVGRRHGDIRSDRAMSSSRRNLVVRFLLQVAVNGEIYPSLLCEKDISCEGRREC</sequence>
<dbReference type="RefSeq" id="XP_024573550.1">
    <property type="nucleotide sequence ID" value="XM_024722478.1"/>
</dbReference>
<evidence type="ECO:0000313" key="2">
    <source>
        <dbReference type="Proteomes" id="UP000054928"/>
    </source>
</evidence>
<proteinExistence type="predicted"/>
<name>A0A0P1A8X5_PLAHL</name>
<dbReference type="Proteomes" id="UP000054928">
    <property type="component" value="Unassembled WGS sequence"/>
</dbReference>
<organism evidence="1 2">
    <name type="scientific">Plasmopara halstedii</name>
    <name type="common">Downy mildew of sunflower</name>
    <dbReference type="NCBI Taxonomy" id="4781"/>
    <lineage>
        <taxon>Eukaryota</taxon>
        <taxon>Sar</taxon>
        <taxon>Stramenopiles</taxon>
        <taxon>Oomycota</taxon>
        <taxon>Peronosporomycetes</taxon>
        <taxon>Peronosporales</taxon>
        <taxon>Peronosporaceae</taxon>
        <taxon>Plasmopara</taxon>
    </lineage>
</organism>